<keyword evidence="2" id="KW-1185">Reference proteome</keyword>
<dbReference type="AlphaFoldDB" id="A0A9E7GBQ8"/>
<protein>
    <submittedName>
        <fullName evidence="1">Uncharacterized protein</fullName>
    </submittedName>
</protein>
<name>A0A9E7GBQ8_9LILI</name>
<dbReference type="EMBL" id="CP097508">
    <property type="protein sequence ID" value="URE11755.1"/>
    <property type="molecule type" value="Genomic_DNA"/>
</dbReference>
<dbReference type="Proteomes" id="UP001055439">
    <property type="component" value="Chromosome 6"/>
</dbReference>
<sequence>MEIPLDASPGGVCGAQTLKVVRRSDPELNRAISGYK</sequence>
<gene>
    <name evidence="1" type="ORF">MUK42_28585</name>
</gene>
<evidence type="ECO:0000313" key="1">
    <source>
        <dbReference type="EMBL" id="URE11755.1"/>
    </source>
</evidence>
<proteinExistence type="predicted"/>
<reference evidence="1" key="1">
    <citation type="submission" date="2022-05" db="EMBL/GenBank/DDBJ databases">
        <title>The Musa troglodytarum L. genome provides insights into the mechanism of non-climacteric behaviour and enrichment of carotenoids.</title>
        <authorList>
            <person name="Wang J."/>
        </authorList>
    </citation>
    <scope>NUCLEOTIDE SEQUENCE</scope>
    <source>
        <tissue evidence="1">Leaf</tissue>
    </source>
</reference>
<evidence type="ECO:0000313" key="2">
    <source>
        <dbReference type="Proteomes" id="UP001055439"/>
    </source>
</evidence>
<accession>A0A9E7GBQ8</accession>
<organism evidence="1 2">
    <name type="scientific">Musa troglodytarum</name>
    <name type="common">fe'i banana</name>
    <dbReference type="NCBI Taxonomy" id="320322"/>
    <lineage>
        <taxon>Eukaryota</taxon>
        <taxon>Viridiplantae</taxon>
        <taxon>Streptophyta</taxon>
        <taxon>Embryophyta</taxon>
        <taxon>Tracheophyta</taxon>
        <taxon>Spermatophyta</taxon>
        <taxon>Magnoliopsida</taxon>
        <taxon>Liliopsida</taxon>
        <taxon>Zingiberales</taxon>
        <taxon>Musaceae</taxon>
        <taxon>Musa</taxon>
    </lineage>
</organism>